<keyword evidence="6 8" id="KW-1133">Transmembrane helix</keyword>
<feature type="transmembrane region" description="Helical" evidence="8">
    <location>
        <begin position="431"/>
        <end position="452"/>
    </location>
</feature>
<dbReference type="Pfam" id="PF03023">
    <property type="entry name" value="MurJ"/>
    <property type="match status" value="1"/>
</dbReference>
<accession>A0A4Q8AQK3</accession>
<evidence type="ECO:0000256" key="6">
    <source>
        <dbReference type="ARBA" id="ARBA00022989"/>
    </source>
</evidence>
<organism evidence="9 10">
    <name type="scientific">Microterricola gilva</name>
    <dbReference type="NCBI Taxonomy" id="393267"/>
    <lineage>
        <taxon>Bacteria</taxon>
        <taxon>Bacillati</taxon>
        <taxon>Actinomycetota</taxon>
        <taxon>Actinomycetes</taxon>
        <taxon>Micrococcales</taxon>
        <taxon>Microbacteriaceae</taxon>
        <taxon>Microterricola</taxon>
    </lineage>
</organism>
<dbReference type="GO" id="GO:0008360">
    <property type="term" value="P:regulation of cell shape"/>
    <property type="evidence" value="ECO:0007669"/>
    <property type="project" value="UniProtKB-KW"/>
</dbReference>
<evidence type="ECO:0000256" key="4">
    <source>
        <dbReference type="ARBA" id="ARBA00022960"/>
    </source>
</evidence>
<feature type="transmembrane region" description="Helical" evidence="8">
    <location>
        <begin position="334"/>
        <end position="357"/>
    </location>
</feature>
<feature type="transmembrane region" description="Helical" evidence="8">
    <location>
        <begin position="291"/>
        <end position="313"/>
    </location>
</feature>
<protein>
    <submittedName>
        <fullName evidence="9">Putative peptidoglycan lipid II flippase</fullName>
    </submittedName>
</protein>
<dbReference type="EMBL" id="SHLC01000001">
    <property type="protein sequence ID" value="RZU66974.1"/>
    <property type="molecule type" value="Genomic_DNA"/>
</dbReference>
<feature type="transmembrane region" description="Helical" evidence="8">
    <location>
        <begin position="251"/>
        <end position="271"/>
    </location>
</feature>
<comment type="subcellular location">
    <subcellularLocation>
        <location evidence="1">Cell membrane</location>
        <topology evidence="1">Multi-pass membrane protein</topology>
    </subcellularLocation>
</comment>
<keyword evidence="3 8" id="KW-0812">Transmembrane</keyword>
<feature type="transmembrane region" description="Helical" evidence="8">
    <location>
        <begin position="96"/>
        <end position="122"/>
    </location>
</feature>
<dbReference type="AlphaFoldDB" id="A0A4Q8AQK3"/>
<gene>
    <name evidence="9" type="ORF">EV379_3349</name>
</gene>
<proteinExistence type="predicted"/>
<sequence>MSTSQSHRVASGIGRASALLASGTMVSRVLGFVKVIIFARIIGQFGQGADAFNIANQLPNQIYVIVAGGVLSAVLVPQIVRSSLHKDGGTGYINKLVTVALVILGITTLAATLCAPALTWLVVGNNLPPEQMSLAIAFAYWCLPQIFFYGLYTVLGEVLNARKSFGPFTWVPVFNNVVAIAGLVAFSILFGADPNGTLKATDYTTAMIVVLAGSATLGVIVQATSLLYFWKRIGLSYRPDFHWRGVGLGAAGKMASWTFGMLLLTTFAGIIETRVVSEASGSDASVAVMSTAWLVFMLPHSIITVSIATAYFTRMSEHASTANIAAVRTDASSAVRGTSLIIVLATAVIAVCAYPFSVFFVELFSQVQALGNVILAYIVGLVAFCVLFVFQRTFYALGDTRTPFYFTLFQVILVTIGVIGCSFLPTEWIAAGIALVVSVAGAAQTVLAGFLLRRKLGGIDGRRIVRSLSTYVLAAVIPTALGVFLMAQFGAFEDGGFAVASVPGAIVSMLVVGSAMLVLYFGTLLILRTSELKVVLDPMLARIRRR</sequence>
<dbReference type="Proteomes" id="UP000291483">
    <property type="component" value="Unassembled WGS sequence"/>
</dbReference>
<dbReference type="GO" id="GO:0015648">
    <property type="term" value="F:lipid-linked peptidoglycan transporter activity"/>
    <property type="evidence" value="ECO:0007669"/>
    <property type="project" value="TreeGrafter"/>
</dbReference>
<feature type="transmembrane region" description="Helical" evidence="8">
    <location>
        <begin position="20"/>
        <end position="42"/>
    </location>
</feature>
<reference evidence="9 10" key="1">
    <citation type="submission" date="2019-02" db="EMBL/GenBank/DDBJ databases">
        <title>Sequencing the genomes of 1000 actinobacteria strains.</title>
        <authorList>
            <person name="Klenk H.-P."/>
        </authorList>
    </citation>
    <scope>NUCLEOTIDE SEQUENCE [LARGE SCALE GENOMIC DNA]</scope>
    <source>
        <strain evidence="9 10">DSM 18319</strain>
    </source>
</reference>
<feature type="transmembrane region" description="Helical" evidence="8">
    <location>
        <begin position="62"/>
        <end position="84"/>
    </location>
</feature>
<evidence type="ECO:0000256" key="3">
    <source>
        <dbReference type="ARBA" id="ARBA00022692"/>
    </source>
</evidence>
<evidence type="ECO:0000256" key="1">
    <source>
        <dbReference type="ARBA" id="ARBA00004651"/>
    </source>
</evidence>
<evidence type="ECO:0000313" key="10">
    <source>
        <dbReference type="Proteomes" id="UP000291483"/>
    </source>
</evidence>
<dbReference type="GO" id="GO:0005886">
    <property type="term" value="C:plasma membrane"/>
    <property type="evidence" value="ECO:0007669"/>
    <property type="project" value="UniProtKB-SubCell"/>
</dbReference>
<keyword evidence="7 8" id="KW-0472">Membrane</keyword>
<keyword evidence="4" id="KW-0133">Cell shape</keyword>
<dbReference type="InterPro" id="IPR004268">
    <property type="entry name" value="MurJ"/>
</dbReference>
<dbReference type="PANTHER" id="PTHR47019:SF1">
    <property type="entry name" value="LIPID II FLIPPASE MURJ"/>
    <property type="match status" value="1"/>
</dbReference>
<dbReference type="OrthoDB" id="9786339at2"/>
<dbReference type="InterPro" id="IPR051050">
    <property type="entry name" value="Lipid_II_flippase_MurJ/MviN"/>
</dbReference>
<keyword evidence="10" id="KW-1185">Reference proteome</keyword>
<dbReference type="GO" id="GO:0009252">
    <property type="term" value="P:peptidoglycan biosynthetic process"/>
    <property type="evidence" value="ECO:0007669"/>
    <property type="project" value="UniProtKB-KW"/>
</dbReference>
<evidence type="ECO:0000256" key="2">
    <source>
        <dbReference type="ARBA" id="ARBA00022475"/>
    </source>
</evidence>
<comment type="caution">
    <text evidence="9">The sequence shown here is derived from an EMBL/GenBank/DDBJ whole genome shotgun (WGS) entry which is preliminary data.</text>
</comment>
<dbReference type="GO" id="GO:0034204">
    <property type="term" value="P:lipid translocation"/>
    <property type="evidence" value="ECO:0007669"/>
    <property type="project" value="TreeGrafter"/>
</dbReference>
<evidence type="ECO:0000256" key="7">
    <source>
        <dbReference type="ARBA" id="ARBA00023136"/>
    </source>
</evidence>
<feature type="transmembrane region" description="Helical" evidence="8">
    <location>
        <begin position="369"/>
        <end position="390"/>
    </location>
</feature>
<dbReference type="NCBIfam" id="TIGR01695">
    <property type="entry name" value="murJ_mviN"/>
    <property type="match status" value="1"/>
</dbReference>
<feature type="transmembrane region" description="Helical" evidence="8">
    <location>
        <begin position="505"/>
        <end position="527"/>
    </location>
</feature>
<feature type="transmembrane region" description="Helical" evidence="8">
    <location>
        <begin position="134"/>
        <end position="155"/>
    </location>
</feature>
<dbReference type="PRINTS" id="PR01806">
    <property type="entry name" value="VIRFACTRMVIN"/>
</dbReference>
<keyword evidence="2" id="KW-1003">Cell membrane</keyword>
<evidence type="ECO:0000313" key="9">
    <source>
        <dbReference type="EMBL" id="RZU66974.1"/>
    </source>
</evidence>
<keyword evidence="5" id="KW-0573">Peptidoglycan synthesis</keyword>
<name>A0A4Q8AQK3_9MICO</name>
<feature type="transmembrane region" description="Helical" evidence="8">
    <location>
        <begin position="167"/>
        <end position="191"/>
    </location>
</feature>
<feature type="transmembrane region" description="Helical" evidence="8">
    <location>
        <begin position="203"/>
        <end position="230"/>
    </location>
</feature>
<feature type="transmembrane region" description="Helical" evidence="8">
    <location>
        <begin position="402"/>
        <end position="425"/>
    </location>
</feature>
<dbReference type="PANTHER" id="PTHR47019">
    <property type="entry name" value="LIPID II FLIPPASE MURJ"/>
    <property type="match status" value="1"/>
</dbReference>
<evidence type="ECO:0000256" key="5">
    <source>
        <dbReference type="ARBA" id="ARBA00022984"/>
    </source>
</evidence>
<evidence type="ECO:0000256" key="8">
    <source>
        <dbReference type="SAM" id="Phobius"/>
    </source>
</evidence>
<feature type="transmembrane region" description="Helical" evidence="8">
    <location>
        <begin position="464"/>
        <end position="485"/>
    </location>
</feature>